<accession>A0A2V5L9S2</accession>
<comment type="caution">
    <text evidence="1">The sequence shown here is derived from an EMBL/GenBank/DDBJ whole genome shotgun (WGS) entry which is preliminary data.</text>
</comment>
<sequence length="83" mass="9007">MDTSNDKGGPAIAPHLADIFLIQARNSRDRTPAPVRSAAAREVLFGGRLTTSSARLVTERPPPGQPSGSEMDFATRIGQYWRN</sequence>
<dbReference type="EMBL" id="QJVD01000010">
    <property type="protein sequence ID" value="PYI67184.1"/>
    <property type="molecule type" value="Genomic_DNA"/>
</dbReference>
<proteinExistence type="predicted"/>
<evidence type="ECO:0000313" key="2">
    <source>
        <dbReference type="Proteomes" id="UP000247832"/>
    </source>
</evidence>
<reference evidence="1 2" key="1">
    <citation type="submission" date="2018-05" db="EMBL/GenBank/DDBJ databases">
        <title>Genetic diversity of glacier-inhabiting Cryobacterium bacteria in China and description of Cryobacterium mengkeensis sp. nov. and Arthrobacter glacialis sp. nov.</title>
        <authorList>
            <person name="Liu Q."/>
            <person name="Xin Y.-H."/>
        </authorList>
    </citation>
    <scope>NUCLEOTIDE SEQUENCE [LARGE SCALE GENOMIC DNA]</scope>
    <source>
        <strain evidence="1 2">LI2</strain>
    </source>
</reference>
<evidence type="ECO:0000313" key="1">
    <source>
        <dbReference type="EMBL" id="PYI67184.1"/>
    </source>
</evidence>
<dbReference type="Proteomes" id="UP000247832">
    <property type="component" value="Unassembled WGS sequence"/>
</dbReference>
<dbReference type="AlphaFoldDB" id="A0A2V5L9S2"/>
<protein>
    <submittedName>
        <fullName evidence="1">Uncharacterized protein</fullName>
    </submittedName>
</protein>
<organism evidence="1 2">
    <name type="scientific">Arthrobacter livingstonensis</name>
    <dbReference type="NCBI Taxonomy" id="670078"/>
    <lineage>
        <taxon>Bacteria</taxon>
        <taxon>Bacillati</taxon>
        <taxon>Actinomycetota</taxon>
        <taxon>Actinomycetes</taxon>
        <taxon>Micrococcales</taxon>
        <taxon>Micrococcaceae</taxon>
        <taxon>Arthrobacter</taxon>
    </lineage>
</organism>
<name>A0A2V5L9S2_9MICC</name>
<keyword evidence="2" id="KW-1185">Reference proteome</keyword>
<gene>
    <name evidence="1" type="ORF">CVV68_10565</name>
</gene>